<dbReference type="InParanoid" id="A0A177CY87"/>
<keyword evidence="3 7" id="KW-0812">Transmembrane</keyword>
<dbReference type="PANTHER" id="PTHR45649:SF1">
    <property type="entry name" value="TRANSPORTER, PUTATIVE (EUROFUNG)-RELATED"/>
    <property type="match status" value="1"/>
</dbReference>
<feature type="non-terminal residue" evidence="8">
    <location>
        <position position="1"/>
    </location>
</feature>
<dbReference type="AlphaFoldDB" id="A0A177CY87"/>
<dbReference type="PIRSF" id="PIRSF006060">
    <property type="entry name" value="AA_transporter"/>
    <property type="match status" value="1"/>
</dbReference>
<evidence type="ECO:0000256" key="5">
    <source>
        <dbReference type="ARBA" id="ARBA00023136"/>
    </source>
</evidence>
<feature type="transmembrane region" description="Helical" evidence="7">
    <location>
        <begin position="450"/>
        <end position="470"/>
    </location>
</feature>
<evidence type="ECO:0000256" key="7">
    <source>
        <dbReference type="SAM" id="Phobius"/>
    </source>
</evidence>
<keyword evidence="4 7" id="KW-1133">Transmembrane helix</keyword>
<feature type="transmembrane region" description="Helical" evidence="7">
    <location>
        <begin position="201"/>
        <end position="222"/>
    </location>
</feature>
<evidence type="ECO:0000313" key="9">
    <source>
        <dbReference type="Proteomes" id="UP000077069"/>
    </source>
</evidence>
<keyword evidence="9" id="KW-1185">Reference proteome</keyword>
<name>A0A177CY87_9PLEO</name>
<dbReference type="OrthoDB" id="3257095at2759"/>
<feature type="transmembrane region" description="Helical" evidence="7">
    <location>
        <begin position="44"/>
        <end position="72"/>
    </location>
</feature>
<evidence type="ECO:0000313" key="8">
    <source>
        <dbReference type="EMBL" id="OAG11800.1"/>
    </source>
</evidence>
<dbReference type="GeneID" id="28764719"/>
<proteinExistence type="predicted"/>
<protein>
    <submittedName>
        <fullName evidence="8">Amino acid transporter</fullName>
    </submittedName>
</protein>
<feature type="transmembrane region" description="Helical" evidence="7">
    <location>
        <begin position="320"/>
        <end position="345"/>
    </location>
</feature>
<evidence type="ECO:0000256" key="2">
    <source>
        <dbReference type="ARBA" id="ARBA00022448"/>
    </source>
</evidence>
<feature type="region of interest" description="Disordered" evidence="6">
    <location>
        <begin position="1"/>
        <end position="26"/>
    </location>
</feature>
<evidence type="ECO:0000256" key="6">
    <source>
        <dbReference type="SAM" id="MobiDB-lite"/>
    </source>
</evidence>
<dbReference type="PANTHER" id="PTHR45649">
    <property type="entry name" value="AMINO-ACID PERMEASE BAT1"/>
    <property type="match status" value="1"/>
</dbReference>
<feature type="transmembrane region" description="Helical" evidence="7">
    <location>
        <begin position="275"/>
        <end position="300"/>
    </location>
</feature>
<keyword evidence="5 7" id="KW-0472">Membrane</keyword>
<dbReference type="GO" id="GO:0016020">
    <property type="term" value="C:membrane"/>
    <property type="evidence" value="ECO:0007669"/>
    <property type="project" value="UniProtKB-SubCell"/>
</dbReference>
<dbReference type="InterPro" id="IPR002293">
    <property type="entry name" value="AA/rel_permease1"/>
</dbReference>
<gene>
    <name evidence="8" type="ORF">CC84DRAFT_1192217</name>
</gene>
<evidence type="ECO:0000256" key="4">
    <source>
        <dbReference type="ARBA" id="ARBA00022989"/>
    </source>
</evidence>
<feature type="transmembrane region" description="Helical" evidence="7">
    <location>
        <begin position="407"/>
        <end position="430"/>
    </location>
</feature>
<dbReference type="Pfam" id="PF13520">
    <property type="entry name" value="AA_permease_2"/>
    <property type="match status" value="1"/>
</dbReference>
<keyword evidence="2" id="KW-0813">Transport</keyword>
<sequence>MADKNTEKQVGHAGDTHEERVSIDDPDERELARVGKKSVLRRNFAFLSILGLSCSLMITWEGLCSVFVFGLMDGGPAGLIYGFLFCWLGYGTVVATMGELVSIWPTAGGQYHWTHMLAPDGLKDVLSYVTGWQSVIAWQALSASGGYLTASSLQGLVINSQSRYNPTRWQGTLLVFAIITFCLVVNTWLARLLPRAEQAILVLHIVLFFVVLITLTTLAPHKSTSHDVWALFLNHGGYESKGLSFFVGLITPVFAFTGADGAVHMCEEIRHASTALPNALLGSIVINGVTGFAMLIAILYCIGDIEAALSTPTGYPFIEILTQGTSSVAGGTALSALLVTMFMLCTMGTVASASRQLWAFARDNAVPNARIISYVHPTLKIPLVSILATCSISCLLSLINIGSATVFNAIVSLTVAGFFGSYLLPFSLLLHTRLKHPGKLEFGPWRLGTLGPWINAFAIMWSALVMFFSFWPTSVPVDKVNMNWSCVLWTAVVAFAGVFWVVHGKGVYKGPIVETGEVDLAVDA</sequence>
<feature type="transmembrane region" description="Helical" evidence="7">
    <location>
        <begin position="381"/>
        <end position="401"/>
    </location>
</feature>
<feature type="transmembrane region" description="Helical" evidence="7">
    <location>
        <begin position="78"/>
        <end position="104"/>
    </location>
</feature>
<feature type="transmembrane region" description="Helical" evidence="7">
    <location>
        <begin position="482"/>
        <end position="502"/>
    </location>
</feature>
<dbReference type="RefSeq" id="XP_018042165.1">
    <property type="nucleotide sequence ID" value="XM_018181233.1"/>
</dbReference>
<dbReference type="GO" id="GO:0022857">
    <property type="term" value="F:transmembrane transporter activity"/>
    <property type="evidence" value="ECO:0007669"/>
    <property type="project" value="InterPro"/>
</dbReference>
<evidence type="ECO:0000256" key="3">
    <source>
        <dbReference type="ARBA" id="ARBA00022692"/>
    </source>
</evidence>
<accession>A0A177CY87</accession>
<organism evidence="8 9">
    <name type="scientific">Paraphaeosphaeria sporulosa</name>
    <dbReference type="NCBI Taxonomy" id="1460663"/>
    <lineage>
        <taxon>Eukaryota</taxon>
        <taxon>Fungi</taxon>
        <taxon>Dikarya</taxon>
        <taxon>Ascomycota</taxon>
        <taxon>Pezizomycotina</taxon>
        <taxon>Dothideomycetes</taxon>
        <taxon>Pleosporomycetidae</taxon>
        <taxon>Pleosporales</taxon>
        <taxon>Massarineae</taxon>
        <taxon>Didymosphaeriaceae</taxon>
        <taxon>Paraphaeosphaeria</taxon>
    </lineage>
</organism>
<dbReference type="STRING" id="1460663.A0A177CY87"/>
<reference evidence="8 9" key="1">
    <citation type="submission" date="2016-05" db="EMBL/GenBank/DDBJ databases">
        <title>Comparative analysis of secretome profiles of manganese(II)-oxidizing ascomycete fungi.</title>
        <authorList>
            <consortium name="DOE Joint Genome Institute"/>
            <person name="Zeiner C.A."/>
            <person name="Purvine S.O."/>
            <person name="Zink E.M."/>
            <person name="Wu S."/>
            <person name="Pasa-Tolic L."/>
            <person name="Chaput D.L."/>
            <person name="Haridas S."/>
            <person name="Grigoriev I.V."/>
            <person name="Santelli C.M."/>
            <person name="Hansel C.M."/>
        </authorList>
    </citation>
    <scope>NUCLEOTIDE SEQUENCE [LARGE SCALE GENOMIC DNA]</scope>
    <source>
        <strain evidence="8 9">AP3s5-JAC2a</strain>
    </source>
</reference>
<feature type="transmembrane region" description="Helical" evidence="7">
    <location>
        <begin position="169"/>
        <end position="189"/>
    </location>
</feature>
<dbReference type="EMBL" id="KV441548">
    <property type="protein sequence ID" value="OAG11800.1"/>
    <property type="molecule type" value="Genomic_DNA"/>
</dbReference>
<dbReference type="Gene3D" id="1.20.1740.10">
    <property type="entry name" value="Amino acid/polyamine transporter I"/>
    <property type="match status" value="1"/>
</dbReference>
<evidence type="ECO:0000256" key="1">
    <source>
        <dbReference type="ARBA" id="ARBA00004141"/>
    </source>
</evidence>
<comment type="subcellular location">
    <subcellularLocation>
        <location evidence="1">Membrane</location>
        <topology evidence="1">Multi-pass membrane protein</topology>
    </subcellularLocation>
</comment>
<feature type="transmembrane region" description="Helical" evidence="7">
    <location>
        <begin position="242"/>
        <end position="263"/>
    </location>
</feature>
<dbReference type="Proteomes" id="UP000077069">
    <property type="component" value="Unassembled WGS sequence"/>
</dbReference>